<evidence type="ECO:0000313" key="2">
    <source>
        <dbReference type="EMBL" id="NEN50467.1"/>
    </source>
</evidence>
<dbReference type="Proteomes" id="UP000471152">
    <property type="component" value="Unassembled WGS sequence"/>
</dbReference>
<accession>A0A6P0ES81</accession>
<evidence type="ECO:0000313" key="3">
    <source>
        <dbReference type="Proteomes" id="UP000468828"/>
    </source>
</evidence>
<reference evidence="1 3" key="1">
    <citation type="submission" date="2020-01" db="EMBL/GenBank/DDBJ databases">
        <title>the WGS Modestobacter muralis CPCC 204518.</title>
        <authorList>
            <person name="Jiang Z."/>
        </authorList>
    </citation>
    <scope>NUCLEOTIDE SEQUENCE [LARGE SCALE GENOMIC DNA]</scope>
    <source>
        <strain evidence="1 3">DSM 100205</strain>
    </source>
</reference>
<dbReference type="EMBL" id="JAAGWB010000013">
    <property type="protein sequence ID" value="NEN50467.1"/>
    <property type="molecule type" value="Genomic_DNA"/>
</dbReference>
<keyword evidence="3" id="KW-1185">Reference proteome</keyword>
<comment type="caution">
    <text evidence="1">The sequence shown here is derived from an EMBL/GenBank/DDBJ whole genome shotgun (WGS) entry which is preliminary data.</text>
</comment>
<dbReference type="AlphaFoldDB" id="A0A6P0ES81"/>
<evidence type="ECO:0000313" key="1">
    <source>
        <dbReference type="EMBL" id="NEK93700.1"/>
    </source>
</evidence>
<evidence type="ECO:0000313" key="4">
    <source>
        <dbReference type="Proteomes" id="UP000471152"/>
    </source>
</evidence>
<dbReference type="EMBL" id="JAAGWH010000013">
    <property type="protein sequence ID" value="NEK93700.1"/>
    <property type="molecule type" value="Genomic_DNA"/>
</dbReference>
<protein>
    <submittedName>
        <fullName evidence="1">Uncharacterized protein</fullName>
    </submittedName>
</protein>
<name>A0A6P0ES81_9ACTN</name>
<dbReference type="Proteomes" id="UP000468828">
    <property type="component" value="Unassembled WGS sequence"/>
</dbReference>
<gene>
    <name evidence="2" type="ORF">G3R41_05850</name>
    <name evidence="1" type="ORF">GCU67_05850</name>
</gene>
<reference evidence="2 4" key="2">
    <citation type="submission" date="2020-02" db="EMBL/GenBank/DDBJ databases">
        <title>The WGS of Modestobacter muralis DSM 100205.</title>
        <authorList>
            <person name="Jiang Z."/>
        </authorList>
    </citation>
    <scope>NUCLEOTIDE SEQUENCE [LARGE SCALE GENOMIC DNA]</scope>
    <source>
        <strain evidence="2 4">DSM 100205</strain>
    </source>
</reference>
<proteinExistence type="predicted"/>
<sequence>MDLDELVQLTSDLGDATDELAAAARRAGQDVPGVPLQLRPGPDPLRARLERVLVLQGELVALLGSQEDAPTALESVTVGLVVPPSAWQVSAGERGMVRDRARAALDRAAARLGLVVVTEPEETVAEDERGGVVVTLTAGGRRVRPRGAPTG</sequence>
<dbReference type="RefSeq" id="WP_163610116.1">
    <property type="nucleotide sequence ID" value="NZ_JAAGWB010000013.1"/>
</dbReference>
<organism evidence="1 3">
    <name type="scientific">Modestobacter muralis</name>
    <dbReference type="NCBI Taxonomy" id="1608614"/>
    <lineage>
        <taxon>Bacteria</taxon>
        <taxon>Bacillati</taxon>
        <taxon>Actinomycetota</taxon>
        <taxon>Actinomycetes</taxon>
        <taxon>Geodermatophilales</taxon>
        <taxon>Geodermatophilaceae</taxon>
        <taxon>Modestobacter</taxon>
    </lineage>
</organism>